<evidence type="ECO:0000256" key="9">
    <source>
        <dbReference type="ARBA" id="ARBA00023303"/>
    </source>
</evidence>
<evidence type="ECO:0000313" key="12">
    <source>
        <dbReference type="Proteomes" id="UP000095280"/>
    </source>
</evidence>
<dbReference type="PANTHER" id="PTHR10117:SF80">
    <property type="entry name" value="TRANSIENT-RECEPTOR-POTENTIAL-LIKE PROTEIN"/>
    <property type="match status" value="1"/>
</dbReference>
<evidence type="ECO:0000256" key="2">
    <source>
        <dbReference type="ARBA" id="ARBA00022448"/>
    </source>
</evidence>
<dbReference type="Gene3D" id="1.25.40.20">
    <property type="entry name" value="Ankyrin repeat-containing domain"/>
    <property type="match status" value="1"/>
</dbReference>
<dbReference type="WBParaSite" id="maker-uti_cns_0010001-snap-gene-0.4-mRNA-1">
    <property type="protein sequence ID" value="maker-uti_cns_0010001-snap-gene-0.4-mRNA-1"/>
    <property type="gene ID" value="maker-uti_cns_0010001-snap-gene-0.4"/>
</dbReference>
<keyword evidence="7" id="KW-0406">Ion transport</keyword>
<dbReference type="GO" id="GO:0070679">
    <property type="term" value="F:inositol 1,4,5 trisphosphate binding"/>
    <property type="evidence" value="ECO:0007669"/>
    <property type="project" value="TreeGrafter"/>
</dbReference>
<dbReference type="Pfam" id="PF00520">
    <property type="entry name" value="Ion_trans"/>
    <property type="match status" value="1"/>
</dbReference>
<keyword evidence="4" id="KW-0677">Repeat</keyword>
<keyword evidence="8 10" id="KW-0472">Membrane</keyword>
<dbReference type="SUPFAM" id="SSF48403">
    <property type="entry name" value="Ankyrin repeat"/>
    <property type="match status" value="1"/>
</dbReference>
<dbReference type="SMART" id="SM00248">
    <property type="entry name" value="ANK"/>
    <property type="match status" value="2"/>
</dbReference>
<feature type="transmembrane region" description="Helical" evidence="10">
    <location>
        <begin position="376"/>
        <end position="396"/>
    </location>
</feature>
<feature type="transmembrane region" description="Helical" evidence="10">
    <location>
        <begin position="447"/>
        <end position="470"/>
    </location>
</feature>
<feature type="transmembrane region" description="Helical" evidence="10">
    <location>
        <begin position="604"/>
        <end position="623"/>
    </location>
</feature>
<dbReference type="PRINTS" id="PR01097">
    <property type="entry name" value="TRNSRECEPTRP"/>
</dbReference>
<keyword evidence="12" id="KW-1185">Reference proteome</keyword>
<dbReference type="GO" id="GO:0034703">
    <property type="term" value="C:cation channel complex"/>
    <property type="evidence" value="ECO:0007669"/>
    <property type="project" value="TreeGrafter"/>
</dbReference>
<dbReference type="Pfam" id="PF08344">
    <property type="entry name" value="TRP_2"/>
    <property type="match status" value="1"/>
</dbReference>
<keyword evidence="9" id="KW-0407">Ion channel</keyword>
<evidence type="ECO:0000313" key="13">
    <source>
        <dbReference type="WBParaSite" id="maker-uti_cns_0010001-snap-gene-0.4-mRNA-1"/>
    </source>
</evidence>
<sequence>RRMPRNASKGSVNIPLRPMKQANKMDTLERLFLEAVQRGDQSTVARCLRGPAPVNVNCTDMVGRTAIQIAVDNENIEIVELLLTVPGIVIGDAILYAIQEGVYTIAEMLVDHPSTTKEMLGVDWSRHCGRHSGESAEFSPDISPVILAATCNQFEILQLLLSRGATIERPHQLSCRCDRCKQLVRDDSLRHSLLRINTYRALASPAWICLTSSDPILTAFRLSWELQRLASRENEFKEAFVALSQQCRKYACDLLDQCRSSEEVIAVLNKSKSADDDPQLPPQQPPVESLSLDRLKLALKFEQKQFVAHSHCQQLLTTIWYDRLPGWRKQPLAVKALMCFGFVLLMPVLALVYVLFPRSRLGQLMRSPFMKFLNHSASFAIFLVLLLIASTDWGAFKRPKERYMVRGPPPDLVETLILWWVLGFVWAEMKQIWEEGFQAYVRQWWNWLDFIMLALYLTTLALRLAAFTLARTGKYGAEPQSRLEWPVMDPTLLSEAVFSIANVFSFARIIFLFQVNEHLGPLQISLGCMVIDIAKFIFIFYLVITSFACGLNQLLTNSYQTLFWSLFGVTNRRDVIIQSASPTTSTSSGFGEGRTTEVVAELMLLTYHFVAIIVLVNMLIAMMSSSFQNIQNHADIEWKFARSKLWMGYFDEGCTLPPPFNTIVSPKSIFYAVRSLFGCCRHCGGPDGRQPMAQKSETARAAVAAAAKVGACATVSQLTSANRHSQFPFPTCLQEVMQRLVSRYIYQTKKAMRQDGVNEDDLLEIKQDISSLRFELREDRRREVQRSTGHLNNIKRDLIRTLSYDCGKMRQATQQPPIPFIDEAEEDAGEAAPKSAVTASLETPASLSERVEFERMKRDLLGELRLHLRQEMRAAVRDLTAAAEAA</sequence>
<proteinExistence type="predicted"/>
<evidence type="ECO:0000256" key="8">
    <source>
        <dbReference type="ARBA" id="ARBA00023136"/>
    </source>
</evidence>
<evidence type="ECO:0000256" key="7">
    <source>
        <dbReference type="ARBA" id="ARBA00023065"/>
    </source>
</evidence>
<evidence type="ECO:0000256" key="1">
    <source>
        <dbReference type="ARBA" id="ARBA00004141"/>
    </source>
</evidence>
<feature type="transmembrane region" description="Helical" evidence="10">
    <location>
        <begin position="491"/>
        <end position="513"/>
    </location>
</feature>
<dbReference type="AlphaFoldDB" id="A0A1I8I4R7"/>
<evidence type="ECO:0000259" key="11">
    <source>
        <dbReference type="SMART" id="SM01420"/>
    </source>
</evidence>
<accession>A0A1I8I4R7</accession>
<keyword evidence="3 10" id="KW-0812">Transmembrane</keyword>
<reference evidence="13" key="1">
    <citation type="submission" date="2016-11" db="UniProtKB">
        <authorList>
            <consortium name="WormBaseParasite"/>
        </authorList>
    </citation>
    <scope>IDENTIFICATION</scope>
</reference>
<dbReference type="InterPro" id="IPR013555">
    <property type="entry name" value="TRP_dom"/>
</dbReference>
<evidence type="ECO:0000256" key="3">
    <source>
        <dbReference type="ARBA" id="ARBA00022692"/>
    </source>
</evidence>
<organism evidence="12 13">
    <name type="scientific">Macrostomum lignano</name>
    <dbReference type="NCBI Taxonomy" id="282301"/>
    <lineage>
        <taxon>Eukaryota</taxon>
        <taxon>Metazoa</taxon>
        <taxon>Spiralia</taxon>
        <taxon>Lophotrochozoa</taxon>
        <taxon>Platyhelminthes</taxon>
        <taxon>Rhabditophora</taxon>
        <taxon>Macrostomorpha</taxon>
        <taxon>Macrostomida</taxon>
        <taxon>Macrostomidae</taxon>
        <taxon>Macrostomum</taxon>
    </lineage>
</organism>
<evidence type="ECO:0000256" key="4">
    <source>
        <dbReference type="ARBA" id="ARBA00022737"/>
    </source>
</evidence>
<dbReference type="Proteomes" id="UP000095280">
    <property type="component" value="Unplaced"/>
</dbReference>
<dbReference type="PANTHER" id="PTHR10117">
    <property type="entry name" value="TRANSIENT RECEPTOR POTENTIAL CHANNEL"/>
    <property type="match status" value="1"/>
</dbReference>
<dbReference type="GO" id="GO:0007338">
    <property type="term" value="P:single fertilization"/>
    <property type="evidence" value="ECO:0007669"/>
    <property type="project" value="TreeGrafter"/>
</dbReference>
<feature type="transmembrane region" description="Helical" evidence="10">
    <location>
        <begin position="533"/>
        <end position="555"/>
    </location>
</feature>
<dbReference type="GO" id="GO:0015279">
    <property type="term" value="F:store-operated calcium channel activity"/>
    <property type="evidence" value="ECO:0007669"/>
    <property type="project" value="TreeGrafter"/>
</dbReference>
<keyword evidence="2" id="KW-0813">Transport</keyword>
<dbReference type="InterPro" id="IPR002110">
    <property type="entry name" value="Ankyrin_rpt"/>
</dbReference>
<dbReference type="InterPro" id="IPR036770">
    <property type="entry name" value="Ankyrin_rpt-contain_sf"/>
</dbReference>
<protein>
    <submittedName>
        <fullName evidence="13">ANK_REP_REGION domain-containing protein</fullName>
    </submittedName>
</protein>
<feature type="transmembrane region" description="Helical" evidence="10">
    <location>
        <begin position="332"/>
        <end position="356"/>
    </location>
</feature>
<comment type="subcellular location">
    <subcellularLocation>
        <location evidence="1">Membrane</location>
        <topology evidence="1">Multi-pass membrane protein</topology>
    </subcellularLocation>
</comment>
<dbReference type="GO" id="GO:0005886">
    <property type="term" value="C:plasma membrane"/>
    <property type="evidence" value="ECO:0007669"/>
    <property type="project" value="TreeGrafter"/>
</dbReference>
<keyword evidence="6" id="KW-0040">ANK repeat</keyword>
<evidence type="ECO:0000256" key="5">
    <source>
        <dbReference type="ARBA" id="ARBA00022989"/>
    </source>
</evidence>
<feature type="domain" description="Transient receptor ion channel" evidence="11">
    <location>
        <begin position="175"/>
        <end position="237"/>
    </location>
</feature>
<dbReference type="SMART" id="SM01420">
    <property type="entry name" value="TRP_2"/>
    <property type="match status" value="1"/>
</dbReference>
<evidence type="ECO:0000256" key="10">
    <source>
        <dbReference type="SAM" id="Phobius"/>
    </source>
</evidence>
<dbReference type="InterPro" id="IPR005821">
    <property type="entry name" value="Ion_trans_dom"/>
</dbReference>
<name>A0A1I8I4R7_9PLAT</name>
<dbReference type="GO" id="GO:0051480">
    <property type="term" value="P:regulation of cytosolic calcium ion concentration"/>
    <property type="evidence" value="ECO:0007669"/>
    <property type="project" value="TreeGrafter"/>
</dbReference>
<keyword evidence="5 10" id="KW-1133">Transmembrane helix</keyword>
<dbReference type="InterPro" id="IPR002153">
    <property type="entry name" value="TRPC_channel"/>
</dbReference>
<evidence type="ECO:0000256" key="6">
    <source>
        <dbReference type="ARBA" id="ARBA00023043"/>
    </source>
</evidence>